<dbReference type="InterPro" id="IPR013221">
    <property type="entry name" value="Mur_ligase_cen"/>
</dbReference>
<gene>
    <name evidence="3" type="ORF">OS145_08673</name>
</gene>
<comment type="caution">
    <text evidence="3">The sequence shown here is derived from an EMBL/GenBank/DDBJ whole genome shotgun (WGS) entry which is preliminary data.</text>
</comment>
<evidence type="ECO:0000259" key="2">
    <source>
        <dbReference type="Pfam" id="PF08245"/>
    </source>
</evidence>
<keyword evidence="4" id="KW-1185">Reference proteome</keyword>
<dbReference type="NCBIfam" id="TIGR04012">
    <property type="entry name" value="poly_gGlu_PgsB"/>
    <property type="match status" value="1"/>
</dbReference>
<dbReference type="PRINTS" id="PR01758">
    <property type="entry name" value="CAPSULEPROTB"/>
</dbReference>
<dbReference type="InterPro" id="IPR050061">
    <property type="entry name" value="MurCDEF_pg_biosynth"/>
</dbReference>
<dbReference type="Proteomes" id="UP000016543">
    <property type="component" value="Unassembled WGS sequence"/>
</dbReference>
<keyword evidence="3" id="KW-0436">Ligase</keyword>
<dbReference type="PANTHER" id="PTHR43445:SF1">
    <property type="entry name" value="PGA SYNTHASE CAPB"/>
    <property type="match status" value="1"/>
</dbReference>
<evidence type="ECO:0000313" key="4">
    <source>
        <dbReference type="Proteomes" id="UP000016543"/>
    </source>
</evidence>
<feature type="transmembrane region" description="Helical" evidence="1">
    <location>
        <begin position="20"/>
        <end position="42"/>
    </location>
</feature>
<dbReference type="RefSeq" id="WP_006954479.1">
    <property type="nucleotide sequence ID" value="NZ_CH672403.1"/>
</dbReference>
<evidence type="ECO:0000256" key="1">
    <source>
        <dbReference type="SAM" id="Phobius"/>
    </source>
</evidence>
<dbReference type="InterPro" id="IPR036565">
    <property type="entry name" value="Mur-like_cat_sf"/>
</dbReference>
<keyword evidence="1" id="KW-0812">Transmembrane</keyword>
<sequence>MAETLSSQYWAEGYWMNDIPTLLGIVAAIWLLLVIAAAFEAFRHKLLVDKIPVRVHVNGTRGKTSVTRLIAAGLRSGGKRICAKTTGSAAAITDPQGREFPIYRISGANIIEQMRTLKRMASLKPEIVVMECMALQPHYQSLSELRMVRSNVGVITNARADHLDVMGPGEEDVALALAGSTPVKGNLFTAERDLLGVFEHSTKDRNSQLHGVTEQEVDAIGDDILKQFKYSEHAENVALALKVCEHLGVEREQALQGMIGLEPEAGAMQVLHVNYFRREIVFVNAFAANDPESTGKIWENMLEKHGKERKRIVLINCRADRPHRSQQMAEAAVEWTQADRYILMGSGTFIFVRAAVKYGLDPEKILVMENAAITDITETLLEEAGNSALVVGMCNIHGGGEEVARFFQNRSLKEEDL</sequence>
<dbReference type="InterPro" id="IPR008337">
    <property type="entry name" value="Capsule_biosynth_CapB"/>
</dbReference>
<name>A0ABP2CRU1_9GAMM</name>
<reference evidence="3 4" key="1">
    <citation type="submission" date="2006-01" db="EMBL/GenBank/DDBJ databases">
        <authorList>
            <person name="Brettar I."/>
            <person name="Hofle M."/>
            <person name="Ferriera S."/>
            <person name="Johnson J."/>
            <person name="Kravitz S."/>
            <person name="Halpern A."/>
            <person name="Remington K."/>
            <person name="Beeson K."/>
            <person name="Tran B."/>
            <person name="Rogers Y.-H."/>
            <person name="Friedman R."/>
            <person name="Venter J.C."/>
        </authorList>
    </citation>
    <scope>NUCLEOTIDE SEQUENCE [LARGE SCALE GENOMIC DNA]</scope>
    <source>
        <strain evidence="3 4">OS145</strain>
    </source>
</reference>
<keyword evidence="1" id="KW-1133">Transmembrane helix</keyword>
<dbReference type="EMBL" id="AAMX01000004">
    <property type="protein sequence ID" value="EAQ32531.1"/>
    <property type="molecule type" value="Genomic_DNA"/>
</dbReference>
<dbReference type="SUPFAM" id="SSF53623">
    <property type="entry name" value="MurD-like peptide ligases, catalytic domain"/>
    <property type="match status" value="1"/>
</dbReference>
<evidence type="ECO:0000313" key="3">
    <source>
        <dbReference type="EMBL" id="EAQ32531.1"/>
    </source>
</evidence>
<feature type="domain" description="Mur ligase central" evidence="2">
    <location>
        <begin position="57"/>
        <end position="168"/>
    </location>
</feature>
<dbReference type="GO" id="GO:0016874">
    <property type="term" value="F:ligase activity"/>
    <property type="evidence" value="ECO:0007669"/>
    <property type="project" value="UniProtKB-KW"/>
</dbReference>
<keyword evidence="1" id="KW-0472">Membrane</keyword>
<proteinExistence type="predicted"/>
<protein>
    <submittedName>
        <fullName evidence="3">Capsular polyglutamate biosynthesis secreted protein CapB, ATP-dependent mur ligase family protein</fullName>
    </submittedName>
</protein>
<accession>A0ABP2CRU1</accession>
<dbReference type="PANTHER" id="PTHR43445">
    <property type="entry name" value="UDP-N-ACETYLMURAMATE--L-ALANINE LIGASE-RELATED"/>
    <property type="match status" value="1"/>
</dbReference>
<dbReference type="Pfam" id="PF08245">
    <property type="entry name" value="Mur_ligase_M"/>
    <property type="match status" value="1"/>
</dbReference>
<dbReference type="Gene3D" id="3.40.1190.10">
    <property type="entry name" value="Mur-like, catalytic domain"/>
    <property type="match status" value="1"/>
</dbReference>
<organism evidence="3 4">
    <name type="scientific">Idiomarina baltica OS145</name>
    <dbReference type="NCBI Taxonomy" id="314276"/>
    <lineage>
        <taxon>Bacteria</taxon>
        <taxon>Pseudomonadati</taxon>
        <taxon>Pseudomonadota</taxon>
        <taxon>Gammaproteobacteria</taxon>
        <taxon>Alteromonadales</taxon>
        <taxon>Idiomarinaceae</taxon>
        <taxon>Idiomarina</taxon>
    </lineage>
</organism>